<reference key="1">
    <citation type="submission" date="2019-01" db="UniProtKB">
        <authorList>
            <consortium name="RefSeq"/>
        </authorList>
    </citation>
    <scope>IDENTIFICATION</scope>
</reference>
<evidence type="ECO:0000313" key="3">
    <source>
        <dbReference type="RefSeq" id="XP_025738083.1"/>
    </source>
</evidence>
<dbReference type="Proteomes" id="UP000286641">
    <property type="component" value="Unplaced"/>
</dbReference>
<feature type="compositionally biased region" description="Polar residues" evidence="1">
    <location>
        <begin position="228"/>
        <end position="241"/>
    </location>
</feature>
<feature type="compositionally biased region" description="Basic and acidic residues" evidence="1">
    <location>
        <begin position="210"/>
        <end position="223"/>
    </location>
</feature>
<dbReference type="RefSeq" id="XP_025738083.1">
    <property type="nucleotide sequence ID" value="XM_025882298.1"/>
</dbReference>
<proteinExistence type="predicted"/>
<dbReference type="AlphaFoldDB" id="A0A3Q7PWD3"/>
<reference evidence="3" key="2">
    <citation type="submission" date="2025-08" db="UniProtKB">
        <authorList>
            <consortium name="RefSeq"/>
        </authorList>
    </citation>
    <scope>IDENTIFICATION</scope>
    <source>
        <tissue evidence="3">Blood</tissue>
    </source>
</reference>
<dbReference type="InParanoid" id="A0A3Q7PWD3"/>
<gene>
    <name evidence="3" type="primary">LOC112831838</name>
</gene>
<organism evidence="2 3">
    <name type="scientific">Callorhinus ursinus</name>
    <name type="common">Northern fur seal</name>
    <dbReference type="NCBI Taxonomy" id="34884"/>
    <lineage>
        <taxon>Eukaryota</taxon>
        <taxon>Metazoa</taxon>
        <taxon>Chordata</taxon>
        <taxon>Craniata</taxon>
        <taxon>Vertebrata</taxon>
        <taxon>Euteleostomi</taxon>
        <taxon>Mammalia</taxon>
        <taxon>Eutheria</taxon>
        <taxon>Laurasiatheria</taxon>
        <taxon>Carnivora</taxon>
        <taxon>Caniformia</taxon>
        <taxon>Pinnipedia</taxon>
        <taxon>Otariidae</taxon>
        <taxon>Callorhinus</taxon>
    </lineage>
</organism>
<evidence type="ECO:0000256" key="1">
    <source>
        <dbReference type="SAM" id="MobiDB-lite"/>
    </source>
</evidence>
<keyword evidence="2" id="KW-1185">Reference proteome</keyword>
<protein>
    <submittedName>
        <fullName evidence="3">Uncharacterized protein LOC112831838 isoform X1</fullName>
    </submittedName>
</protein>
<feature type="region of interest" description="Disordered" evidence="1">
    <location>
        <begin position="199"/>
        <end position="255"/>
    </location>
</feature>
<feature type="region of interest" description="Disordered" evidence="1">
    <location>
        <begin position="144"/>
        <end position="166"/>
    </location>
</feature>
<feature type="compositionally biased region" description="Basic and acidic residues" evidence="1">
    <location>
        <begin position="364"/>
        <end position="374"/>
    </location>
</feature>
<feature type="region of interest" description="Disordered" evidence="1">
    <location>
        <begin position="346"/>
        <end position="374"/>
    </location>
</feature>
<accession>A0A3Q7PWD3</accession>
<feature type="region of interest" description="Disordered" evidence="1">
    <location>
        <begin position="19"/>
        <end position="55"/>
    </location>
</feature>
<name>A0A3Q7PWD3_CALUR</name>
<evidence type="ECO:0000313" key="2">
    <source>
        <dbReference type="Proteomes" id="UP000286641"/>
    </source>
</evidence>
<sequence length="413" mass="44995">MGPPSLALGPAGWWCPVPVTDGATGKRRSNTMWRQARPHGRASPGREEGGSAQCHQPAVSVPVWHGAVPGWVLAEAEQSGWKFPSLCTLDLRHFAVASDFNRHPGSAAEAHPDDLAVCRACAEPPSPARPWGCCQVPSCPPPPGSSVTTQRRRRSPAGPLDSWGQGRLHEHQPKLKCLFLLPCWLCSCPCARRPPPHPPPISGASSASPEDQRCREAVRESRGAARVQSVSRPANPTSTLRPQVERPPSWGHPECQRVDAFPRRTGSRFRAAAPMNLSVRVSPDLSAFPCLPLGYKWVASGRWGTQLSEGFALGWEYLTPRLVPERPRAEQTGPDPARMAFASSQRAPPILTPPPWRHPALRLGRRDPQNLDSEGRWDGLVVRQERVGGWGWLPPRKVLGRTSILGGRGPGRG</sequence>